<dbReference type="EMBL" id="UGTF01000002">
    <property type="protein sequence ID" value="SUB88092.1"/>
    <property type="molecule type" value="Genomic_DNA"/>
</dbReference>
<evidence type="ECO:0000256" key="4">
    <source>
        <dbReference type="ARBA" id="ARBA00023026"/>
    </source>
</evidence>
<evidence type="ECO:0000259" key="6">
    <source>
        <dbReference type="Pfam" id="PF13004"/>
    </source>
</evidence>
<feature type="signal peptide" evidence="5">
    <location>
        <begin position="1"/>
        <end position="22"/>
    </location>
</feature>
<keyword evidence="9" id="KW-1185">Reference proteome</keyword>
<dbReference type="STRING" id="28115.HQ47_08100"/>
<dbReference type="GO" id="GO:0008234">
    <property type="term" value="F:cysteine-type peptidase activity"/>
    <property type="evidence" value="ECO:0007669"/>
    <property type="project" value="UniProtKB-KW"/>
</dbReference>
<feature type="domain" description="BACON" evidence="6">
    <location>
        <begin position="58"/>
        <end position="109"/>
    </location>
</feature>
<dbReference type="RefSeq" id="WP_036874579.1">
    <property type="nucleotide sequence ID" value="NZ_JRFA01000023.1"/>
</dbReference>
<gene>
    <name evidence="7" type="ORF">HQ47_08100</name>
    <name evidence="8" type="ORF">NCTC11632_00153</name>
</gene>
<evidence type="ECO:0000313" key="10">
    <source>
        <dbReference type="Proteomes" id="UP000254156"/>
    </source>
</evidence>
<dbReference type="Pfam" id="PF13004">
    <property type="entry name" value="BACON"/>
    <property type="match status" value="1"/>
</dbReference>
<dbReference type="Proteomes" id="UP000030103">
    <property type="component" value="Unassembled WGS sequence"/>
</dbReference>
<comment type="similarity">
    <text evidence="1">Belongs to the peptidase C25 family.</text>
</comment>
<dbReference type="GO" id="GO:0006508">
    <property type="term" value="P:proteolysis"/>
    <property type="evidence" value="ECO:0007669"/>
    <property type="project" value="UniProtKB-KW"/>
</dbReference>
<organism evidence="7 9">
    <name type="scientific">Porphyromonas macacae</name>
    <dbReference type="NCBI Taxonomy" id="28115"/>
    <lineage>
        <taxon>Bacteria</taxon>
        <taxon>Pseudomonadati</taxon>
        <taxon>Bacteroidota</taxon>
        <taxon>Bacteroidia</taxon>
        <taxon>Bacteroidales</taxon>
        <taxon>Porphyromonadaceae</taxon>
        <taxon>Porphyromonas</taxon>
    </lineage>
</organism>
<evidence type="ECO:0000313" key="9">
    <source>
        <dbReference type="Proteomes" id="UP000030103"/>
    </source>
</evidence>
<keyword evidence="2" id="KW-0645">Protease</keyword>
<evidence type="ECO:0000256" key="1">
    <source>
        <dbReference type="ARBA" id="ARBA00006067"/>
    </source>
</evidence>
<evidence type="ECO:0000313" key="8">
    <source>
        <dbReference type="EMBL" id="SUB88092.1"/>
    </source>
</evidence>
<reference evidence="8 10" key="2">
    <citation type="submission" date="2018-06" db="EMBL/GenBank/DDBJ databases">
        <authorList>
            <consortium name="Pathogen Informatics"/>
            <person name="Doyle S."/>
        </authorList>
    </citation>
    <scope>NUCLEOTIDE SEQUENCE [LARGE SCALE GENOMIC DNA]</scope>
    <source>
        <strain evidence="8 10">NCTC11632</strain>
    </source>
</reference>
<keyword evidence="5" id="KW-0732">Signal</keyword>
<feature type="chain" id="PRO_5033713810" evidence="5">
    <location>
        <begin position="23"/>
        <end position="547"/>
    </location>
</feature>
<evidence type="ECO:0000256" key="5">
    <source>
        <dbReference type="SAM" id="SignalP"/>
    </source>
</evidence>
<reference evidence="7 9" key="1">
    <citation type="submission" date="2014-09" db="EMBL/GenBank/DDBJ databases">
        <title>Draft Genome Sequence of Porphyromonas macacae COT-192_OH2859.</title>
        <authorList>
            <person name="Wallis C."/>
            <person name="Deusch O."/>
            <person name="O'Flynn C."/>
            <person name="Davis I."/>
            <person name="Horsfall A."/>
            <person name="Kirkwood N."/>
            <person name="Harris S."/>
            <person name="Eisen J.A."/>
            <person name="Coil D.A."/>
            <person name="Darling A.E."/>
            <person name="Jospin G."/>
            <person name="Alexiev A."/>
        </authorList>
    </citation>
    <scope>NUCLEOTIDE SEQUENCE [LARGE SCALE GENOMIC DNA]</scope>
    <source>
        <strain evidence="9">COT-192 OH2859</strain>
        <strain evidence="7">COT-192_OH2859</strain>
    </source>
</reference>
<evidence type="ECO:0000256" key="3">
    <source>
        <dbReference type="ARBA" id="ARBA00022807"/>
    </source>
</evidence>
<accession>A0A0A2E3F1</accession>
<evidence type="ECO:0000256" key="2">
    <source>
        <dbReference type="ARBA" id="ARBA00022670"/>
    </source>
</evidence>
<evidence type="ECO:0000313" key="7">
    <source>
        <dbReference type="EMBL" id="KGN73413.1"/>
    </source>
</evidence>
<dbReference type="InterPro" id="IPR024361">
    <property type="entry name" value="BACON"/>
</dbReference>
<dbReference type="eggNOG" id="ENOG50332NM">
    <property type="taxonomic scope" value="Bacteria"/>
</dbReference>
<dbReference type="CDD" id="cd14948">
    <property type="entry name" value="BACON"/>
    <property type="match status" value="2"/>
</dbReference>
<keyword evidence="3" id="KW-0788">Thiol protease</keyword>
<keyword evidence="3" id="KW-0378">Hydrolase</keyword>
<dbReference type="OrthoDB" id="1014417at2"/>
<sequence length="547" mass="61277">MKSKLYILLGLIAMLFVAPSCDKGNDYEEAELKVSETSLTFAKKGEEKVVTIETNKEKWNAMAGVEWLTLVREGKSLKIKAAPNAQPAERKGEVLVMSGDASVTIAVTQTATDIIFDIDQTEISLPQEGGGEMVAVTTNSENWSVELEKPADNWVKFSLNKKAGTINIKADANDGALRVTKLIAKNGAILKEIIVKQQGVASVKYILPLFKNPVGAYELISFEKKRGSFLIGHSNALPGWGVFEESYYFCTPSTVFPDLQYAINIESKKTAYIRMAGSDIEAVKSPDYKAMLKENGFTITDENENGFIGENEEAGFDIKVDYNVNGFSVVTFKAILKQPKDYPTFKEFPYGPYQWLNNPKWKYAQIKAEELKNGFTVDAESNSQQFPSEVAFLLLKEEKKETDITFRGYFFDWNKSTPEAKRGLNIERIDIFENLNLGAWEEGGKYYLTKEFKALLKKEGFVFLKSGTGIEFYLHKEKNLVAAVRGVKFSDILDGAPVFSINFFLHEKDGNAAALLAPTKKASEARDKFIKELIERIAESDKYLNKK</sequence>
<proteinExistence type="inferred from homology"/>
<protein>
    <submittedName>
        <fullName evidence="8">Bacteroidetes-Associated Carbohydrate-binding Often N-terminal</fullName>
    </submittedName>
</protein>
<dbReference type="Proteomes" id="UP000254156">
    <property type="component" value="Unassembled WGS sequence"/>
</dbReference>
<keyword evidence="4" id="KW-0843">Virulence</keyword>
<dbReference type="EMBL" id="JRFA01000023">
    <property type="protein sequence ID" value="KGN73413.1"/>
    <property type="molecule type" value="Genomic_DNA"/>
</dbReference>
<name>A0A0A2E3F1_9PORP</name>
<dbReference type="AlphaFoldDB" id="A0A0A2E3F1"/>
<dbReference type="Gene3D" id="2.60.40.10">
    <property type="entry name" value="Immunoglobulins"/>
    <property type="match status" value="2"/>
</dbReference>
<dbReference type="InterPro" id="IPR013783">
    <property type="entry name" value="Ig-like_fold"/>
</dbReference>